<dbReference type="PANTHER" id="PTHR23062">
    <property type="entry name" value="HYPOTHETICAL PROTEIN C.ELEGANS"/>
    <property type="match status" value="1"/>
</dbReference>
<evidence type="ECO:0000256" key="1">
    <source>
        <dbReference type="SAM" id="Phobius"/>
    </source>
</evidence>
<name>E3NGL1_CAERE</name>
<dbReference type="eggNOG" id="KOG4297">
    <property type="taxonomic scope" value="Eukaryota"/>
</dbReference>
<sequence length="475" mass="53133">MTTLRDKLYAERQLNKHAFGNRPSVSRIVDVPTYNDDPTTEMEPINKQNYFTLLNQVGDSQFQKVILIGLLNIVIIGVFVAILFSLFFLNHKDPHTPPDNLSTAVSLGSTVSAHTTNTTLLIPTTSAPTTFATTISAPTTRTDTTTHSPSSDTTTYPFDHTDCSPNHKSTFFFAYSNDLTADQVLNTWTSISNNTNFFFETYALGRFDNMYSRLNETFSTFDSSDSFDDITDALLSNLPNPADSFNDPSRGGTVLGIIDSFFCSDVIHCGATLFILTKRFPTETSSYIDYLVSLLKKYHSYITFVVSENSLGGLSPESMYKLASETNGLCIFTGDDKIQETPFWLPSIWPSYLVYSVNAEVTRSGTLTLPVFNAPLLGKYHISMTLQDHGPLDTFRMVHLTWYNAGTPNSGSFEETLESHAGYGNTTYIMKGPFTLYADPYNMALEFEYSDNKINILQIRIYSVSAVDFWVPYNN</sequence>
<dbReference type="Proteomes" id="UP000008281">
    <property type="component" value="Unassembled WGS sequence"/>
</dbReference>
<dbReference type="PANTHER" id="PTHR23062:SF3">
    <property type="entry name" value="ANF_RECEPTOR DOMAIN-CONTAINING PROTEIN-RELATED"/>
    <property type="match status" value="1"/>
</dbReference>
<keyword evidence="1" id="KW-0472">Membrane</keyword>
<dbReference type="InParanoid" id="E3NGL1"/>
<dbReference type="FunCoup" id="E3NGL1">
    <property type="interactions" value="534"/>
</dbReference>
<dbReference type="GO" id="GO:0045087">
    <property type="term" value="P:innate immune response"/>
    <property type="evidence" value="ECO:0007669"/>
    <property type="project" value="TreeGrafter"/>
</dbReference>
<feature type="transmembrane region" description="Helical" evidence="1">
    <location>
        <begin position="65"/>
        <end position="89"/>
    </location>
</feature>
<dbReference type="HOGENOM" id="CLU_667717_0_0_1"/>
<dbReference type="EMBL" id="DS268656">
    <property type="protein sequence ID" value="EFO97150.1"/>
    <property type="molecule type" value="Genomic_DNA"/>
</dbReference>
<keyword evidence="1" id="KW-0812">Transmembrane</keyword>
<gene>
    <name evidence="3" type="ORF">CRE_30189</name>
</gene>
<dbReference type="InterPro" id="IPR055578">
    <property type="entry name" value="DUF7154"/>
</dbReference>
<evidence type="ECO:0000313" key="4">
    <source>
        <dbReference type="Proteomes" id="UP000008281"/>
    </source>
</evidence>
<organism evidence="4">
    <name type="scientific">Caenorhabditis remanei</name>
    <name type="common">Caenorhabditis vulgaris</name>
    <dbReference type="NCBI Taxonomy" id="31234"/>
    <lineage>
        <taxon>Eukaryota</taxon>
        <taxon>Metazoa</taxon>
        <taxon>Ecdysozoa</taxon>
        <taxon>Nematoda</taxon>
        <taxon>Chromadorea</taxon>
        <taxon>Rhabditida</taxon>
        <taxon>Rhabditina</taxon>
        <taxon>Rhabditomorpha</taxon>
        <taxon>Rhabditoidea</taxon>
        <taxon>Rhabditidae</taxon>
        <taxon>Peloderinae</taxon>
        <taxon>Caenorhabditis</taxon>
    </lineage>
</organism>
<feature type="domain" description="DUF7154" evidence="2">
    <location>
        <begin position="357"/>
        <end position="463"/>
    </location>
</feature>
<protein>
    <recommendedName>
        <fullName evidence="2">DUF7154 domain-containing protein</fullName>
    </recommendedName>
</protein>
<dbReference type="Pfam" id="PF23673">
    <property type="entry name" value="DUF7154"/>
    <property type="match status" value="1"/>
</dbReference>
<keyword evidence="1" id="KW-1133">Transmembrane helix</keyword>
<reference evidence="3" key="1">
    <citation type="submission" date="2007-07" db="EMBL/GenBank/DDBJ databases">
        <title>PCAP assembly of the Caenorhabditis remanei genome.</title>
        <authorList>
            <consortium name="The Caenorhabditis remanei Sequencing Consortium"/>
            <person name="Wilson R.K."/>
        </authorList>
    </citation>
    <scope>NUCLEOTIDE SEQUENCE [LARGE SCALE GENOMIC DNA]</scope>
    <source>
        <strain evidence="3">PB4641</strain>
    </source>
</reference>
<accession>E3NGL1</accession>
<keyword evidence="4" id="KW-1185">Reference proteome</keyword>
<proteinExistence type="predicted"/>
<evidence type="ECO:0000313" key="3">
    <source>
        <dbReference type="EMBL" id="EFO97150.1"/>
    </source>
</evidence>
<evidence type="ECO:0000259" key="2">
    <source>
        <dbReference type="Pfam" id="PF23673"/>
    </source>
</evidence>
<dbReference type="AlphaFoldDB" id="E3NGL1"/>